<keyword evidence="2" id="KW-0472">Membrane</keyword>
<dbReference type="PANTHER" id="PTHR31876">
    <property type="entry name" value="COV-LIKE PROTEIN 1"/>
    <property type="match status" value="1"/>
</dbReference>
<comment type="caution">
    <text evidence="3">The sequence shown here is derived from an EMBL/GenBank/DDBJ whole genome shotgun (WGS) entry which is preliminary data.</text>
</comment>
<accession>A0AAP0MG66</accession>
<dbReference type="EMBL" id="JBCGBO010000004">
    <property type="protein sequence ID" value="KAK9208519.1"/>
    <property type="molecule type" value="Genomic_DNA"/>
</dbReference>
<dbReference type="GO" id="GO:0010222">
    <property type="term" value="P:stem vascular tissue pattern formation"/>
    <property type="evidence" value="ECO:0007669"/>
    <property type="project" value="TreeGrafter"/>
</dbReference>
<sequence>MGDDKSTIVMASRERDRDRELLIPVADSGDESSKPSSSSSSSHHAGRETFSKVVRSWASKKFMTGWEIIKLEKNYLRILIFEQIHMKLNVYLVAYPGCLSAYVLILLNAAVSHSRFICSVILFPIAVTFYITWWFIHFVDGFFSPIYAQLGIDIFGLGFITSVTFIFLIGVFMSSWLGASVLSLGEWFIKRMPFVRHIYNASKQISAAISPDQNTQAFKEVAIIRHPRIGEYAFGFITSSVVLQNYSGEEELCCVYVPTNHLYIGDIFLINTKDVIRPNLSVREGIEIVVSGGMSMPQILSTLETRMPLDGSRPDRR</sequence>
<keyword evidence="4" id="KW-1185">Reference proteome</keyword>
<feature type="compositionally biased region" description="Basic and acidic residues" evidence="1">
    <location>
        <begin position="1"/>
        <end position="21"/>
    </location>
</feature>
<dbReference type="InterPro" id="IPR007462">
    <property type="entry name" value="COV1-like"/>
</dbReference>
<feature type="transmembrane region" description="Helical" evidence="2">
    <location>
        <begin position="116"/>
        <end position="136"/>
    </location>
</feature>
<gene>
    <name evidence="3" type="ORF">WN944_000876</name>
</gene>
<dbReference type="PANTHER" id="PTHR31876:SF15">
    <property type="entry name" value="COV-LIKE PROTEIN 1"/>
    <property type="match status" value="1"/>
</dbReference>
<evidence type="ECO:0000256" key="2">
    <source>
        <dbReference type="SAM" id="Phobius"/>
    </source>
</evidence>
<dbReference type="GO" id="GO:0005794">
    <property type="term" value="C:Golgi apparatus"/>
    <property type="evidence" value="ECO:0007669"/>
    <property type="project" value="TreeGrafter"/>
</dbReference>
<evidence type="ECO:0000256" key="1">
    <source>
        <dbReference type="SAM" id="MobiDB-lite"/>
    </source>
</evidence>
<keyword evidence="2" id="KW-1133">Transmembrane helix</keyword>
<reference evidence="3 4" key="1">
    <citation type="submission" date="2024-05" db="EMBL/GenBank/DDBJ databases">
        <title>Haplotype-resolved chromosome-level genome assembly of Huyou (Citrus changshanensis).</title>
        <authorList>
            <person name="Miao C."/>
            <person name="Chen W."/>
            <person name="Wu Y."/>
            <person name="Wang L."/>
            <person name="Zhao S."/>
            <person name="Grierson D."/>
            <person name="Xu C."/>
            <person name="Chen K."/>
        </authorList>
    </citation>
    <scope>NUCLEOTIDE SEQUENCE [LARGE SCALE GENOMIC DNA]</scope>
    <source>
        <strain evidence="3">01-14</strain>
        <tissue evidence="3">Leaf</tissue>
    </source>
</reference>
<protein>
    <submittedName>
        <fullName evidence="3">Uncharacterized protein</fullName>
    </submittedName>
</protein>
<feature type="transmembrane region" description="Helical" evidence="2">
    <location>
        <begin position="88"/>
        <end position="109"/>
    </location>
</feature>
<dbReference type="Proteomes" id="UP001428341">
    <property type="component" value="Unassembled WGS sequence"/>
</dbReference>
<feature type="transmembrane region" description="Helical" evidence="2">
    <location>
        <begin position="156"/>
        <end position="182"/>
    </location>
</feature>
<proteinExistence type="predicted"/>
<organism evidence="3 4">
    <name type="scientific">Citrus x changshan-huyou</name>
    <dbReference type="NCBI Taxonomy" id="2935761"/>
    <lineage>
        <taxon>Eukaryota</taxon>
        <taxon>Viridiplantae</taxon>
        <taxon>Streptophyta</taxon>
        <taxon>Embryophyta</taxon>
        <taxon>Tracheophyta</taxon>
        <taxon>Spermatophyta</taxon>
        <taxon>Magnoliopsida</taxon>
        <taxon>eudicotyledons</taxon>
        <taxon>Gunneridae</taxon>
        <taxon>Pentapetalae</taxon>
        <taxon>rosids</taxon>
        <taxon>malvids</taxon>
        <taxon>Sapindales</taxon>
        <taxon>Rutaceae</taxon>
        <taxon>Aurantioideae</taxon>
        <taxon>Citrus</taxon>
    </lineage>
</organism>
<evidence type="ECO:0000313" key="4">
    <source>
        <dbReference type="Proteomes" id="UP001428341"/>
    </source>
</evidence>
<evidence type="ECO:0000313" key="3">
    <source>
        <dbReference type="EMBL" id="KAK9208519.1"/>
    </source>
</evidence>
<feature type="region of interest" description="Disordered" evidence="1">
    <location>
        <begin position="1"/>
        <end position="45"/>
    </location>
</feature>
<dbReference type="Pfam" id="PF04367">
    <property type="entry name" value="DUF502"/>
    <property type="match status" value="1"/>
</dbReference>
<dbReference type="AlphaFoldDB" id="A0AAP0MG66"/>
<name>A0AAP0MG66_9ROSI</name>
<keyword evidence="2" id="KW-0812">Transmembrane</keyword>